<sequence length="200" mass="23327">MPLILPSPPHYVFPYHGIPAFLFYNQTFPRIQHSNPGHFPRIQHSNSRPFYSHTTFKFQAIPDHFPRTNSRPFYSHSTFKFQAIFLAFNIQIPGHLCIQHSNSRPFYSHSTFKFQAIFLAFNIQIPGHLRIQHSNCRPFAHPTFKFQAILSHSTFKFQAICASNIQIPGHSLAFNIQIPGHLRIQYSNPRPFPSHPTFKF</sequence>
<proteinExistence type="predicted"/>
<protein>
    <submittedName>
        <fullName evidence="1">Uncharacterized protein</fullName>
    </submittedName>
</protein>
<organism evidence="1 2">
    <name type="scientific">Heterodera trifolii</name>
    <dbReference type="NCBI Taxonomy" id="157864"/>
    <lineage>
        <taxon>Eukaryota</taxon>
        <taxon>Metazoa</taxon>
        <taxon>Ecdysozoa</taxon>
        <taxon>Nematoda</taxon>
        <taxon>Chromadorea</taxon>
        <taxon>Rhabditida</taxon>
        <taxon>Tylenchina</taxon>
        <taxon>Tylenchomorpha</taxon>
        <taxon>Tylenchoidea</taxon>
        <taxon>Heteroderidae</taxon>
        <taxon>Heteroderinae</taxon>
        <taxon>Heterodera</taxon>
    </lineage>
</organism>
<dbReference type="EMBL" id="JBICBT010001044">
    <property type="protein sequence ID" value="KAL3086418.1"/>
    <property type="molecule type" value="Genomic_DNA"/>
</dbReference>
<evidence type="ECO:0000313" key="1">
    <source>
        <dbReference type="EMBL" id="KAL3086418.1"/>
    </source>
</evidence>
<keyword evidence="2" id="KW-1185">Reference proteome</keyword>
<name>A0ABD2J764_9BILA</name>
<accession>A0ABD2J764</accession>
<dbReference type="Proteomes" id="UP001620626">
    <property type="component" value="Unassembled WGS sequence"/>
</dbReference>
<comment type="caution">
    <text evidence="1">The sequence shown here is derived from an EMBL/GenBank/DDBJ whole genome shotgun (WGS) entry which is preliminary data.</text>
</comment>
<evidence type="ECO:0000313" key="2">
    <source>
        <dbReference type="Proteomes" id="UP001620626"/>
    </source>
</evidence>
<gene>
    <name evidence="1" type="ORF">niasHT_033536</name>
</gene>
<dbReference type="AlphaFoldDB" id="A0ABD2J764"/>
<reference evidence="1 2" key="1">
    <citation type="submission" date="2024-10" db="EMBL/GenBank/DDBJ databases">
        <authorList>
            <person name="Kim D."/>
        </authorList>
    </citation>
    <scope>NUCLEOTIDE SEQUENCE [LARGE SCALE GENOMIC DNA]</scope>
    <source>
        <strain evidence="1">BH-2024</strain>
    </source>
</reference>